<evidence type="ECO:0000256" key="3">
    <source>
        <dbReference type="ARBA" id="ARBA00022801"/>
    </source>
</evidence>
<keyword evidence="10" id="KW-1185">Reference proteome</keyword>
<evidence type="ECO:0000313" key="9">
    <source>
        <dbReference type="EMBL" id="SDC04866.1"/>
    </source>
</evidence>
<evidence type="ECO:0000256" key="4">
    <source>
        <dbReference type="ARBA" id="ARBA00022839"/>
    </source>
</evidence>
<feature type="domain" description="OB-fold nucleic acid binding" evidence="8">
    <location>
        <begin position="5"/>
        <end position="100"/>
    </location>
</feature>
<name>A0A1G6IGK5_9BACI</name>
<dbReference type="GO" id="GO:0006308">
    <property type="term" value="P:DNA catabolic process"/>
    <property type="evidence" value="ECO:0007669"/>
    <property type="project" value="UniProtKB-UniRule"/>
</dbReference>
<dbReference type="PANTHER" id="PTHR30008:SF0">
    <property type="entry name" value="EXODEOXYRIBONUCLEASE 7 LARGE SUBUNIT"/>
    <property type="match status" value="1"/>
</dbReference>
<protein>
    <recommendedName>
        <fullName evidence="5">Exodeoxyribonuclease 7 large subunit</fullName>
        <ecNumber evidence="5">3.1.11.6</ecNumber>
    </recommendedName>
    <alternativeName>
        <fullName evidence="5">Exodeoxyribonuclease VII large subunit</fullName>
        <shortName evidence="5">Exonuclease VII large subunit</shortName>
    </alternativeName>
</protein>
<dbReference type="NCBIfam" id="TIGR00237">
    <property type="entry name" value="xseA"/>
    <property type="match status" value="1"/>
</dbReference>
<dbReference type="Proteomes" id="UP000242662">
    <property type="component" value="Unassembled WGS sequence"/>
</dbReference>
<evidence type="ECO:0000313" key="10">
    <source>
        <dbReference type="Proteomes" id="UP000242662"/>
    </source>
</evidence>
<evidence type="ECO:0000259" key="8">
    <source>
        <dbReference type="Pfam" id="PF13742"/>
    </source>
</evidence>
<dbReference type="GO" id="GO:0008855">
    <property type="term" value="F:exodeoxyribonuclease VII activity"/>
    <property type="evidence" value="ECO:0007669"/>
    <property type="project" value="UniProtKB-UniRule"/>
</dbReference>
<dbReference type="HAMAP" id="MF_00378">
    <property type="entry name" value="Exonuc_7_L"/>
    <property type="match status" value="1"/>
</dbReference>
<gene>
    <name evidence="5" type="primary">xseA</name>
    <name evidence="9" type="ORF">SAMN05421737_10535</name>
</gene>
<evidence type="ECO:0000256" key="2">
    <source>
        <dbReference type="ARBA" id="ARBA00022722"/>
    </source>
</evidence>
<dbReference type="AlphaFoldDB" id="A0A1G6IGK5"/>
<dbReference type="GO" id="GO:0009318">
    <property type="term" value="C:exodeoxyribonuclease VII complex"/>
    <property type="evidence" value="ECO:0007669"/>
    <property type="project" value="UniProtKB-UniRule"/>
</dbReference>
<dbReference type="CDD" id="cd04489">
    <property type="entry name" value="ExoVII_LU_OBF"/>
    <property type="match status" value="1"/>
</dbReference>
<comment type="similarity">
    <text evidence="5 6">Belongs to the XseA family.</text>
</comment>
<dbReference type="InterPro" id="IPR003753">
    <property type="entry name" value="Exonuc_VII_L"/>
</dbReference>
<accession>A0A1G6IGK5</accession>
<comment type="subunit">
    <text evidence="5">Heterooligomer composed of large and small subunits.</text>
</comment>
<keyword evidence="2 5" id="KW-0540">Nuclease</keyword>
<proteinExistence type="inferred from homology"/>
<dbReference type="Pfam" id="PF02601">
    <property type="entry name" value="Exonuc_VII_L"/>
    <property type="match status" value="1"/>
</dbReference>
<dbReference type="EC" id="3.1.11.6" evidence="5"/>
<comment type="subcellular location">
    <subcellularLocation>
        <location evidence="5 6">Cytoplasm</location>
    </subcellularLocation>
</comment>
<keyword evidence="4 5" id="KW-0269">Exonuclease</keyword>
<dbReference type="RefSeq" id="WP_090775405.1">
    <property type="nucleotide sequence ID" value="NZ_FMYM01000005.1"/>
</dbReference>
<comment type="catalytic activity">
    <reaction evidence="5 6">
        <text>Exonucleolytic cleavage in either 5'- to 3'- or 3'- to 5'-direction to yield nucleoside 5'-phosphates.</text>
        <dbReference type="EC" id="3.1.11.6"/>
    </reaction>
</comment>
<comment type="function">
    <text evidence="5">Bidirectionally degrades single-stranded DNA into large acid-insoluble oligonucleotides, which are then degraded further into small acid-soluble oligonucleotides.</text>
</comment>
<dbReference type="PANTHER" id="PTHR30008">
    <property type="entry name" value="EXODEOXYRIBONUCLEASE 7 LARGE SUBUNIT"/>
    <property type="match status" value="1"/>
</dbReference>
<keyword evidence="3 5" id="KW-0378">Hydrolase</keyword>
<dbReference type="EMBL" id="FMYM01000005">
    <property type="protein sequence ID" value="SDC04866.1"/>
    <property type="molecule type" value="Genomic_DNA"/>
</dbReference>
<dbReference type="InterPro" id="IPR025824">
    <property type="entry name" value="OB-fold_nuc-bd_dom"/>
</dbReference>
<dbReference type="GO" id="GO:0003676">
    <property type="term" value="F:nucleic acid binding"/>
    <property type="evidence" value="ECO:0007669"/>
    <property type="project" value="InterPro"/>
</dbReference>
<organism evidence="9 10">
    <name type="scientific">Shouchella lonarensis</name>
    <dbReference type="NCBI Taxonomy" id="1464122"/>
    <lineage>
        <taxon>Bacteria</taxon>
        <taxon>Bacillati</taxon>
        <taxon>Bacillota</taxon>
        <taxon>Bacilli</taxon>
        <taxon>Bacillales</taxon>
        <taxon>Bacillaceae</taxon>
        <taxon>Shouchella</taxon>
    </lineage>
</organism>
<evidence type="ECO:0000256" key="6">
    <source>
        <dbReference type="RuleBase" id="RU004355"/>
    </source>
</evidence>
<dbReference type="OrthoDB" id="9802795at2"/>
<dbReference type="STRING" id="1464122.SAMN05421737_10535"/>
<dbReference type="Pfam" id="PF13742">
    <property type="entry name" value="tRNA_anti_2"/>
    <property type="match status" value="1"/>
</dbReference>
<reference evidence="10" key="1">
    <citation type="submission" date="2016-09" db="EMBL/GenBank/DDBJ databases">
        <authorList>
            <person name="Varghese N."/>
            <person name="Submissions S."/>
        </authorList>
    </citation>
    <scope>NUCLEOTIDE SEQUENCE [LARGE SCALE GENOMIC DNA]</scope>
    <source>
        <strain evidence="10">25nlg</strain>
    </source>
</reference>
<evidence type="ECO:0000259" key="7">
    <source>
        <dbReference type="Pfam" id="PF02601"/>
    </source>
</evidence>
<dbReference type="GO" id="GO:0005737">
    <property type="term" value="C:cytoplasm"/>
    <property type="evidence" value="ECO:0007669"/>
    <property type="project" value="UniProtKB-SubCell"/>
</dbReference>
<dbReference type="InterPro" id="IPR020579">
    <property type="entry name" value="Exonuc_VII_lsu_C"/>
</dbReference>
<feature type="domain" description="Exonuclease VII large subunit C-terminal" evidence="7">
    <location>
        <begin position="123"/>
        <end position="436"/>
    </location>
</feature>
<evidence type="ECO:0000256" key="1">
    <source>
        <dbReference type="ARBA" id="ARBA00022490"/>
    </source>
</evidence>
<sequence length="448" mass="50923">MNQTWTVSDVSRYMKELIEADAFLPELWIRGEVSNLKQHARGHMYFTLKDKHSRLQSVMFAGYNRYLRFTPENGMHVLIRGEINVYEPYGQYQLYAKEMQPDGVGDLHVAYEQLKGKLEAEGLFSEARKRPLPRFPCHIAIVTSRTGAALQDMLTTLKRRFPQVKVTLFPTLVQGTGAPASICRAIMQASVANIFDCMIVGRGGGSIEELWAFNDETVVRAIAEASIPVISAVGHETDFTLSDFVADKRAATPTAAATLAVPDVAELKGQLASLTDRLCRAMKVHKEQRRAQLERCERFLKRINLRRQLWQKEQQLEQLYERMLLNGAHYVTKHRLRYESRYEALQRLHPSFRLARLKETLTGQERALKRAISNQLKDKRQYFAATVQQLELLSPLRVMARGYTLVHKGEQLVRSVADVDVADDLCVSVLDGTLMCKVVAKQNDGGEK</sequence>
<keyword evidence="1 5" id="KW-0963">Cytoplasm</keyword>
<evidence type="ECO:0000256" key="5">
    <source>
        <dbReference type="HAMAP-Rule" id="MF_00378"/>
    </source>
</evidence>